<dbReference type="EMBL" id="JH767174">
    <property type="protein sequence ID" value="EQC30566.1"/>
    <property type="molecule type" value="Genomic_DNA"/>
</dbReference>
<dbReference type="InterPro" id="IPR052230">
    <property type="entry name" value="DNA_polymerase_eta"/>
</dbReference>
<comment type="subcellular location">
    <subcellularLocation>
        <location evidence="1">Nucleus</location>
    </subcellularLocation>
</comment>
<dbReference type="Gene3D" id="1.10.150.20">
    <property type="entry name" value="5' to 3' exonuclease, C-terminal subdomain"/>
    <property type="match status" value="1"/>
</dbReference>
<name>T0Q7I0_SAPDV</name>
<dbReference type="SUPFAM" id="SSF56672">
    <property type="entry name" value="DNA/RNA polymerases"/>
    <property type="match status" value="1"/>
</dbReference>
<accession>T0Q7I0</accession>
<dbReference type="GO" id="GO:0006281">
    <property type="term" value="P:DNA repair"/>
    <property type="evidence" value="ECO:0007669"/>
    <property type="project" value="UniProtKB-KW"/>
</dbReference>
<dbReference type="eggNOG" id="KOG2095">
    <property type="taxonomic scope" value="Eukaryota"/>
</dbReference>
<dbReference type="InterPro" id="IPR043502">
    <property type="entry name" value="DNA/RNA_pol_sf"/>
</dbReference>
<dbReference type="PANTHER" id="PTHR45873:SF1">
    <property type="entry name" value="DNA POLYMERASE ETA"/>
    <property type="match status" value="1"/>
</dbReference>
<dbReference type="GeneID" id="19952351"/>
<dbReference type="InParanoid" id="T0Q7I0"/>
<keyword evidence="12" id="KW-1185">Reference proteome</keyword>
<keyword evidence="2" id="KW-0808">Transferase</keyword>
<dbReference type="Pfam" id="PF00817">
    <property type="entry name" value="IMS"/>
    <property type="match status" value="1"/>
</dbReference>
<dbReference type="GO" id="GO:0003887">
    <property type="term" value="F:DNA-directed DNA polymerase activity"/>
    <property type="evidence" value="ECO:0007669"/>
    <property type="project" value="TreeGrafter"/>
</dbReference>
<keyword evidence="5" id="KW-0863">Zinc-finger</keyword>
<evidence type="ECO:0000313" key="12">
    <source>
        <dbReference type="Proteomes" id="UP000030762"/>
    </source>
</evidence>
<evidence type="ECO:0000256" key="1">
    <source>
        <dbReference type="ARBA" id="ARBA00004123"/>
    </source>
</evidence>
<feature type="domain" description="UBZ3-type" evidence="10">
    <location>
        <begin position="505"/>
        <end position="538"/>
    </location>
</feature>
<dbReference type="VEuPathDB" id="FungiDB:SDRG_11624"/>
<dbReference type="PROSITE" id="PS51907">
    <property type="entry name" value="ZF_UBZ3"/>
    <property type="match status" value="1"/>
</dbReference>
<sequence length="559" mass="61390">MRVILHLDLDCFYAQVEAVRLGIPDGEPVAVQQWGSLLAVNYAARPFGVSRSDYIVDARKKCPQIHLPHVETIGEGSVPPPGADLTKNPHFDRSRQKAVLRRYRLASREIFHILAKHAPVYERASIDEAFLDVTDQATARLAAFQANKPEVAYCDDPRNADVQVIGVDGSVFPLTEDEELLCIGATIAQEIRREVLTTLRYTCSVGVASNKLLAKLASPMNKPSGQTVIPDRSIAHFMQTFPVAKIRGLGGKLGQRVIAPDADRIVAGDLLNAYGLDGLQRELGHDTGTFVFNVCSGSDGDEPVNDKKIVAQHVSAMKSFNQVGPVQSLDRVKYWITILCEEVVLRHDEEEVVENHRTPTQFALSYQRLNDKPMQKKFPAPPKIDVASMTQAMFPLLEHTSIVPCMHLAVVARDFIPLVEKSATITHFFKTAPVAAAEPAAAYSQAYSQKEALASVVAKPTKAPASIKSFFSASASKALYTPAPVAAKQPPPTIARFFEAPKSAPSSDGRFCDRCHAVVTTPWHEHEDYHVAMDLQQSYRAPTAKKPRKGGPMDAFVRK</sequence>
<dbReference type="GO" id="GO:0005657">
    <property type="term" value="C:replication fork"/>
    <property type="evidence" value="ECO:0007669"/>
    <property type="project" value="TreeGrafter"/>
</dbReference>
<dbReference type="Pfam" id="PF18439">
    <property type="entry name" value="zf_UBZ"/>
    <property type="match status" value="1"/>
</dbReference>
<evidence type="ECO:0000256" key="7">
    <source>
        <dbReference type="ARBA" id="ARBA00023204"/>
    </source>
</evidence>
<dbReference type="GO" id="GO:0035861">
    <property type="term" value="C:site of double-strand break"/>
    <property type="evidence" value="ECO:0007669"/>
    <property type="project" value="TreeGrafter"/>
</dbReference>
<keyword evidence="3" id="KW-0479">Metal-binding</keyword>
<keyword evidence="6" id="KW-0862">Zinc</keyword>
<dbReference type="OMA" id="AWPCSNL"/>
<dbReference type="Gene3D" id="3.30.70.270">
    <property type="match status" value="1"/>
</dbReference>
<dbReference type="Gene3D" id="3.30.1490.100">
    <property type="entry name" value="DNA polymerase, Y-family, little finger domain"/>
    <property type="match status" value="1"/>
</dbReference>
<dbReference type="GO" id="GO:0005634">
    <property type="term" value="C:nucleus"/>
    <property type="evidence" value="ECO:0007669"/>
    <property type="project" value="UniProtKB-SubCell"/>
</dbReference>
<reference evidence="11 12" key="1">
    <citation type="submission" date="2012-04" db="EMBL/GenBank/DDBJ databases">
        <title>The Genome Sequence of Saprolegnia declina VS20.</title>
        <authorList>
            <consortium name="The Broad Institute Genome Sequencing Platform"/>
            <person name="Russ C."/>
            <person name="Nusbaum C."/>
            <person name="Tyler B."/>
            <person name="van West P."/>
            <person name="Dieguez-Uribeondo J."/>
            <person name="de Bruijn I."/>
            <person name="Tripathy S."/>
            <person name="Jiang R."/>
            <person name="Young S.K."/>
            <person name="Zeng Q."/>
            <person name="Gargeya S."/>
            <person name="Fitzgerald M."/>
            <person name="Haas B."/>
            <person name="Abouelleil A."/>
            <person name="Alvarado L."/>
            <person name="Arachchi H.M."/>
            <person name="Berlin A."/>
            <person name="Chapman S.B."/>
            <person name="Goldberg J."/>
            <person name="Griggs A."/>
            <person name="Gujja S."/>
            <person name="Hansen M."/>
            <person name="Howarth C."/>
            <person name="Imamovic A."/>
            <person name="Larimer J."/>
            <person name="McCowen C."/>
            <person name="Montmayeur A."/>
            <person name="Murphy C."/>
            <person name="Neiman D."/>
            <person name="Pearson M."/>
            <person name="Priest M."/>
            <person name="Roberts A."/>
            <person name="Saif S."/>
            <person name="Shea T."/>
            <person name="Sisk P."/>
            <person name="Sykes S."/>
            <person name="Wortman J."/>
            <person name="Nusbaum C."/>
            <person name="Birren B."/>
        </authorList>
    </citation>
    <scope>NUCLEOTIDE SEQUENCE [LARGE SCALE GENOMIC DNA]</scope>
    <source>
        <strain evidence="11 12">VS20</strain>
    </source>
</reference>
<protein>
    <recommendedName>
        <fullName evidence="13">UmuC domain-containing protein</fullName>
    </recommendedName>
</protein>
<dbReference type="PIRSF" id="PIRSF036603">
    <property type="entry name" value="DPol_eta"/>
    <property type="match status" value="1"/>
</dbReference>
<dbReference type="SUPFAM" id="SSF100879">
    <property type="entry name" value="Lesion bypass DNA polymerase (Y-family), little finger domain"/>
    <property type="match status" value="1"/>
</dbReference>
<proteinExistence type="predicted"/>
<keyword evidence="4" id="KW-0227">DNA damage</keyword>
<evidence type="ECO:0000313" key="11">
    <source>
        <dbReference type="EMBL" id="EQC30566.1"/>
    </source>
</evidence>
<dbReference type="InterPro" id="IPR036775">
    <property type="entry name" value="DNA_pol_Y-fam_lit_finger_sf"/>
</dbReference>
<dbReference type="InterPro" id="IPR041298">
    <property type="entry name" value="UBZ3"/>
</dbReference>
<dbReference type="AlphaFoldDB" id="T0Q7I0"/>
<evidence type="ECO:0000256" key="2">
    <source>
        <dbReference type="ARBA" id="ARBA00022679"/>
    </source>
</evidence>
<evidence type="ECO:0000256" key="6">
    <source>
        <dbReference type="ARBA" id="ARBA00022833"/>
    </source>
</evidence>
<dbReference type="Pfam" id="PF21704">
    <property type="entry name" value="POLH-Rev1_HhH"/>
    <property type="match status" value="1"/>
</dbReference>
<dbReference type="RefSeq" id="XP_008615892.1">
    <property type="nucleotide sequence ID" value="XM_008617670.1"/>
</dbReference>
<evidence type="ECO:0008006" key="13">
    <source>
        <dbReference type="Google" id="ProtNLM"/>
    </source>
</evidence>
<gene>
    <name evidence="11" type="ORF">SDRG_11624</name>
</gene>
<dbReference type="Gene3D" id="3.40.1170.60">
    <property type="match status" value="1"/>
</dbReference>
<dbReference type="GO" id="GO:0003684">
    <property type="term" value="F:damaged DNA binding"/>
    <property type="evidence" value="ECO:0007669"/>
    <property type="project" value="InterPro"/>
</dbReference>
<evidence type="ECO:0000256" key="3">
    <source>
        <dbReference type="ARBA" id="ARBA00022723"/>
    </source>
</evidence>
<dbReference type="GO" id="GO:0009314">
    <property type="term" value="P:response to radiation"/>
    <property type="evidence" value="ECO:0007669"/>
    <property type="project" value="TreeGrafter"/>
</dbReference>
<evidence type="ECO:0000259" key="10">
    <source>
        <dbReference type="PROSITE" id="PS51907"/>
    </source>
</evidence>
<dbReference type="GO" id="GO:0008270">
    <property type="term" value="F:zinc ion binding"/>
    <property type="evidence" value="ECO:0007669"/>
    <property type="project" value="UniProtKB-KW"/>
</dbReference>
<dbReference type="OrthoDB" id="447129at2759"/>
<keyword evidence="8" id="KW-0539">Nucleus</keyword>
<dbReference type="InterPro" id="IPR043128">
    <property type="entry name" value="Rev_trsase/Diguanyl_cyclase"/>
</dbReference>
<dbReference type="GO" id="GO:0042276">
    <property type="term" value="P:error-prone translesion synthesis"/>
    <property type="evidence" value="ECO:0007669"/>
    <property type="project" value="TreeGrafter"/>
</dbReference>
<evidence type="ECO:0000259" key="9">
    <source>
        <dbReference type="PROSITE" id="PS50173"/>
    </source>
</evidence>
<evidence type="ECO:0000256" key="5">
    <source>
        <dbReference type="ARBA" id="ARBA00022771"/>
    </source>
</evidence>
<evidence type="ECO:0000256" key="4">
    <source>
        <dbReference type="ARBA" id="ARBA00022763"/>
    </source>
</evidence>
<dbReference type="PANTHER" id="PTHR45873">
    <property type="entry name" value="DNA POLYMERASE ETA"/>
    <property type="match status" value="1"/>
</dbReference>
<dbReference type="STRING" id="1156394.T0Q7I0"/>
<feature type="domain" description="UmuC" evidence="9">
    <location>
        <begin position="4"/>
        <end position="250"/>
    </location>
</feature>
<evidence type="ECO:0000256" key="8">
    <source>
        <dbReference type="ARBA" id="ARBA00023242"/>
    </source>
</evidence>
<keyword evidence="7" id="KW-0234">DNA repair</keyword>
<organism evidence="11 12">
    <name type="scientific">Saprolegnia diclina (strain VS20)</name>
    <dbReference type="NCBI Taxonomy" id="1156394"/>
    <lineage>
        <taxon>Eukaryota</taxon>
        <taxon>Sar</taxon>
        <taxon>Stramenopiles</taxon>
        <taxon>Oomycota</taxon>
        <taxon>Saprolegniomycetes</taxon>
        <taxon>Saprolegniales</taxon>
        <taxon>Saprolegniaceae</taxon>
        <taxon>Saprolegnia</taxon>
    </lineage>
</organism>
<dbReference type="Proteomes" id="UP000030762">
    <property type="component" value="Unassembled WGS sequence"/>
</dbReference>
<dbReference type="PROSITE" id="PS50173">
    <property type="entry name" value="UMUC"/>
    <property type="match status" value="1"/>
</dbReference>
<dbReference type="InterPro" id="IPR001126">
    <property type="entry name" value="UmuC"/>
</dbReference>